<dbReference type="GO" id="GO:0061630">
    <property type="term" value="F:ubiquitin protein ligase activity"/>
    <property type="evidence" value="ECO:0007669"/>
    <property type="project" value="UniProtKB-EC"/>
</dbReference>
<gene>
    <name evidence="1" type="ORF">MGAL_10B057781</name>
</gene>
<keyword evidence="1" id="KW-0808">Transferase</keyword>
<evidence type="ECO:0000313" key="2">
    <source>
        <dbReference type="Proteomes" id="UP000596742"/>
    </source>
</evidence>
<dbReference type="Proteomes" id="UP000596742">
    <property type="component" value="Unassembled WGS sequence"/>
</dbReference>
<proteinExistence type="predicted"/>
<keyword evidence="1" id="KW-0012">Acyltransferase</keyword>
<organism evidence="1 2">
    <name type="scientific">Mytilus galloprovincialis</name>
    <name type="common">Mediterranean mussel</name>
    <dbReference type="NCBI Taxonomy" id="29158"/>
    <lineage>
        <taxon>Eukaryota</taxon>
        <taxon>Metazoa</taxon>
        <taxon>Spiralia</taxon>
        <taxon>Lophotrochozoa</taxon>
        <taxon>Mollusca</taxon>
        <taxon>Bivalvia</taxon>
        <taxon>Autobranchia</taxon>
        <taxon>Pteriomorphia</taxon>
        <taxon>Mytilida</taxon>
        <taxon>Mytiloidea</taxon>
        <taxon>Mytilidae</taxon>
        <taxon>Mytilinae</taxon>
        <taxon>Mytilus</taxon>
    </lineage>
</organism>
<dbReference type="EMBL" id="UYJE01003244">
    <property type="protein sequence ID" value="VDI17620.1"/>
    <property type="molecule type" value="Genomic_DNA"/>
</dbReference>
<sequence length="61" mass="6540">MASREDENEVYDVNKPGILDVLLACIGKALTVQTKIKASGPQKGVTSMTLSECQLDSKSAR</sequence>
<evidence type="ECO:0000313" key="1">
    <source>
        <dbReference type="EMBL" id="VDI17620.1"/>
    </source>
</evidence>
<dbReference type="OrthoDB" id="6050183at2759"/>
<comment type="caution">
    <text evidence="1">The sequence shown here is derived from an EMBL/GenBank/DDBJ whole genome shotgun (WGS) entry which is preliminary data.</text>
</comment>
<dbReference type="EC" id="2.3.2.27" evidence="1"/>
<reference evidence="1" key="1">
    <citation type="submission" date="2018-11" db="EMBL/GenBank/DDBJ databases">
        <authorList>
            <person name="Alioto T."/>
            <person name="Alioto T."/>
        </authorList>
    </citation>
    <scope>NUCLEOTIDE SEQUENCE</scope>
</reference>
<dbReference type="AlphaFoldDB" id="A0A8B6DDM5"/>
<protein>
    <submittedName>
        <fullName evidence="1">E3 ubiquitin-protein ligase MYCBP2</fullName>
        <ecNumber evidence="1">2.3.2.27</ecNumber>
    </submittedName>
</protein>
<accession>A0A8B6DDM5</accession>
<keyword evidence="2" id="KW-1185">Reference proteome</keyword>
<name>A0A8B6DDM5_MYTGA</name>